<reference evidence="5" key="1">
    <citation type="submission" date="2025-08" db="UniProtKB">
        <authorList>
            <consortium name="RefSeq"/>
        </authorList>
    </citation>
    <scope>IDENTIFICATION</scope>
</reference>
<evidence type="ECO:0000313" key="4">
    <source>
        <dbReference type="Proteomes" id="UP000694920"/>
    </source>
</evidence>
<dbReference type="Proteomes" id="UP000694920">
    <property type="component" value="Unplaced"/>
</dbReference>
<dbReference type="InterPro" id="IPR036047">
    <property type="entry name" value="F-box-like_dom_sf"/>
</dbReference>
<dbReference type="InterPro" id="IPR032675">
    <property type="entry name" value="LRR_dom_sf"/>
</dbReference>
<feature type="domain" description="F-box" evidence="3">
    <location>
        <begin position="62"/>
        <end position="102"/>
    </location>
</feature>
<protein>
    <submittedName>
        <fullName evidence="5">F-box/LRR-repeat protein 4 isoform X1</fullName>
    </submittedName>
</protein>
<name>A0AAJ7BQ41_CEPCN</name>
<evidence type="ECO:0000256" key="2">
    <source>
        <dbReference type="SAM" id="MobiDB-lite"/>
    </source>
</evidence>
<dbReference type="GO" id="GO:0031146">
    <property type="term" value="P:SCF-dependent proteasomal ubiquitin-dependent protein catabolic process"/>
    <property type="evidence" value="ECO:0007669"/>
    <property type="project" value="TreeGrafter"/>
</dbReference>
<dbReference type="Pfam" id="PF25372">
    <property type="entry name" value="DUF7885"/>
    <property type="match status" value="2"/>
</dbReference>
<accession>A0AAJ7BQ41</accession>
<evidence type="ECO:0000256" key="1">
    <source>
        <dbReference type="ARBA" id="ARBA00022786"/>
    </source>
</evidence>
<feature type="compositionally biased region" description="Polar residues" evidence="2">
    <location>
        <begin position="432"/>
        <end position="448"/>
    </location>
</feature>
<feature type="region of interest" description="Disordered" evidence="2">
    <location>
        <begin position="421"/>
        <end position="448"/>
    </location>
</feature>
<evidence type="ECO:0000313" key="5">
    <source>
        <dbReference type="RefSeq" id="XP_015591018.1"/>
    </source>
</evidence>
<dbReference type="PANTHER" id="PTHR13318">
    <property type="entry name" value="PARTNER OF PAIRED, ISOFORM B-RELATED"/>
    <property type="match status" value="1"/>
</dbReference>
<dbReference type="Gene3D" id="1.20.1280.50">
    <property type="match status" value="1"/>
</dbReference>
<evidence type="ECO:0000259" key="3">
    <source>
        <dbReference type="SMART" id="SM00256"/>
    </source>
</evidence>
<dbReference type="GeneID" id="107265761"/>
<dbReference type="RefSeq" id="XP_015591018.1">
    <property type="nucleotide sequence ID" value="XM_015735532.2"/>
</dbReference>
<dbReference type="InterPro" id="IPR006553">
    <property type="entry name" value="Leu-rich_rpt_Cys-con_subtyp"/>
</dbReference>
<dbReference type="InterPro" id="IPR057207">
    <property type="entry name" value="FBXL15_LRR"/>
</dbReference>
<dbReference type="AlphaFoldDB" id="A0AAJ7BQ41"/>
<dbReference type="PANTHER" id="PTHR13318:SF169">
    <property type="entry name" value="F-BOX AND LEUCINE-RICH REPEAT PROTEIN 9"/>
    <property type="match status" value="1"/>
</dbReference>
<dbReference type="GO" id="GO:0019005">
    <property type="term" value="C:SCF ubiquitin ligase complex"/>
    <property type="evidence" value="ECO:0007669"/>
    <property type="project" value="TreeGrafter"/>
</dbReference>
<dbReference type="SMART" id="SM00256">
    <property type="entry name" value="FBOX"/>
    <property type="match status" value="1"/>
</dbReference>
<organism evidence="4 5">
    <name type="scientific">Cephus cinctus</name>
    <name type="common">Wheat stem sawfly</name>
    <dbReference type="NCBI Taxonomy" id="211228"/>
    <lineage>
        <taxon>Eukaryota</taxon>
        <taxon>Metazoa</taxon>
        <taxon>Ecdysozoa</taxon>
        <taxon>Arthropoda</taxon>
        <taxon>Hexapoda</taxon>
        <taxon>Insecta</taxon>
        <taxon>Pterygota</taxon>
        <taxon>Neoptera</taxon>
        <taxon>Endopterygota</taxon>
        <taxon>Hymenoptera</taxon>
        <taxon>Cephoidea</taxon>
        <taxon>Cephidae</taxon>
        <taxon>Cephus</taxon>
    </lineage>
</organism>
<dbReference type="KEGG" id="ccin:107265761"/>
<keyword evidence="4" id="KW-1185">Reference proteome</keyword>
<dbReference type="Gene3D" id="3.80.10.10">
    <property type="entry name" value="Ribonuclease Inhibitor"/>
    <property type="match status" value="4"/>
</dbReference>
<dbReference type="InterPro" id="IPR001810">
    <property type="entry name" value="F-box_dom"/>
</dbReference>
<dbReference type="SMART" id="SM00367">
    <property type="entry name" value="LRR_CC"/>
    <property type="match status" value="13"/>
</dbReference>
<sequence>MRRRRSLLQDSQLIVAINDKLLFFTRISRVFVQTECCNREMEISSDHNILIGNAADSDIPVLPIEVIVHIMSYLSVSDRMSAGLVNQHWHEASLDSRFVDKQAVILNRQGAADNLQEVLNILQNSVRPFYHFIFNEMELRRTMPFWEQYGPDMRSLILVCCDLSERTLVAILNYCESLRKLHINACRECLMSGRLLDDENDVKELSSKFQSLHELSLASNRYLSDALFNRLVAICPNLDSLSLMGCQISFHVGLYKKFYPDNGFRIQASESVLTFPNVLRYITQQSKRLKHLNFGCTLIDGTALASLSTLKDLKLESLKLHACEQLTYTGIRTLLEHQTTLRVLDVSFCTRVTDISLICICKSLKNLEVLNIRRCRAVTAHGIREIRNLEKLKELDISECEQLTGECITDGLCSIKIDTDSGNSDPNEDSENVNPNSFNVTSNFSDNKQPLNRNLERFSANALNLDEKSIELIAMSFPKLRLLGVGYCFSAVTDKTIQTIFEKLILLRSLKISRCDKVSDLGLTGMGAGNKENIKKVMIVNTQQVPRSNLRISLRSRAEEEIVRDAKRKNEVMQMCGDLITSLDDEHCSGFSLTRLRGLTELNLAGCNRITDVSLKYAFTFPELRILDLSMCQQVTHVGLDFLTKNNPAIEDLNLSQCHNLTDTGISYVAKRLRRLKRVHLQSCSRLTDHSLDSIKLYCNSLKYLDVRCCQGMSMAGIENLCHLHVEYTKHSDVIMHNKVPPPAPPIRR</sequence>
<keyword evidence="1" id="KW-0833">Ubl conjugation pathway</keyword>
<proteinExistence type="predicted"/>
<gene>
    <name evidence="5" type="primary">LOC107265761</name>
</gene>
<dbReference type="SUPFAM" id="SSF81383">
    <property type="entry name" value="F-box domain"/>
    <property type="match status" value="1"/>
</dbReference>
<dbReference type="Pfam" id="PF12937">
    <property type="entry name" value="F-box-like"/>
    <property type="match status" value="1"/>
</dbReference>
<dbReference type="SUPFAM" id="SSF52047">
    <property type="entry name" value="RNI-like"/>
    <property type="match status" value="1"/>
</dbReference>